<keyword evidence="2" id="KW-1185">Reference proteome</keyword>
<reference evidence="1 2" key="1">
    <citation type="submission" date="2019-01" db="EMBL/GenBank/DDBJ databases">
        <title>Draft genome sequences of three monokaryotic isolates of the white-rot basidiomycete fungus Dichomitus squalens.</title>
        <authorList>
            <consortium name="DOE Joint Genome Institute"/>
            <person name="Lopez S.C."/>
            <person name="Andreopoulos B."/>
            <person name="Pangilinan J."/>
            <person name="Lipzen A."/>
            <person name="Riley R."/>
            <person name="Ahrendt S."/>
            <person name="Ng V."/>
            <person name="Barry K."/>
            <person name="Daum C."/>
            <person name="Grigoriev I.V."/>
            <person name="Hilden K.S."/>
            <person name="Makela M.R."/>
            <person name="de Vries R.P."/>
        </authorList>
    </citation>
    <scope>NUCLEOTIDE SEQUENCE [LARGE SCALE GENOMIC DNA]</scope>
    <source>
        <strain evidence="1 2">CBS 464.89</strain>
    </source>
</reference>
<organism evidence="1 2">
    <name type="scientific">Dichomitus squalens</name>
    <dbReference type="NCBI Taxonomy" id="114155"/>
    <lineage>
        <taxon>Eukaryota</taxon>
        <taxon>Fungi</taxon>
        <taxon>Dikarya</taxon>
        <taxon>Basidiomycota</taxon>
        <taxon>Agaricomycotina</taxon>
        <taxon>Agaricomycetes</taxon>
        <taxon>Polyporales</taxon>
        <taxon>Polyporaceae</taxon>
        <taxon>Dichomitus</taxon>
    </lineage>
</organism>
<evidence type="ECO:0000313" key="2">
    <source>
        <dbReference type="Proteomes" id="UP000292082"/>
    </source>
</evidence>
<dbReference type="Proteomes" id="UP000292082">
    <property type="component" value="Unassembled WGS sequence"/>
</dbReference>
<name>A0A4Q9PD85_9APHY</name>
<evidence type="ECO:0000313" key="1">
    <source>
        <dbReference type="EMBL" id="TBU52810.1"/>
    </source>
</evidence>
<sequence>MHRWSHVCGWCLQSPTADSAALRDCECAQDPNRTARSRRKKSKRNEIIVRASDVSVGRRHERPRCGRTIICRISAEGRRGLLLPSLMTPPLSGEVPTVYSRRFWPLAVGRSATNA</sequence>
<proteinExistence type="predicted"/>
<dbReference type="AlphaFoldDB" id="A0A4Q9PD85"/>
<gene>
    <name evidence="1" type="ORF">BD310DRAFT_939387</name>
</gene>
<accession>A0A4Q9PD85</accession>
<protein>
    <submittedName>
        <fullName evidence="1">Uncharacterized protein</fullName>
    </submittedName>
</protein>
<dbReference type="EMBL" id="ML145236">
    <property type="protein sequence ID" value="TBU52810.1"/>
    <property type="molecule type" value="Genomic_DNA"/>
</dbReference>